<protein>
    <recommendedName>
        <fullName evidence="1">Protein kinase domain-containing protein</fullName>
    </recommendedName>
</protein>
<proteinExistence type="predicted"/>
<keyword evidence="3" id="KW-1185">Reference proteome</keyword>
<gene>
    <name evidence="2" type="ORF">C2G38_2129972</name>
</gene>
<dbReference type="EMBL" id="QKWP01004287">
    <property type="protein sequence ID" value="RIB00398.1"/>
    <property type="molecule type" value="Genomic_DNA"/>
</dbReference>
<evidence type="ECO:0000259" key="1">
    <source>
        <dbReference type="PROSITE" id="PS50011"/>
    </source>
</evidence>
<dbReference type="Gene3D" id="1.10.510.10">
    <property type="entry name" value="Transferase(Phosphotransferase) domain 1"/>
    <property type="match status" value="1"/>
</dbReference>
<dbReference type="AlphaFoldDB" id="A0A397TU09"/>
<dbReference type="Proteomes" id="UP000266673">
    <property type="component" value="Unassembled WGS sequence"/>
</dbReference>
<evidence type="ECO:0000313" key="3">
    <source>
        <dbReference type="Proteomes" id="UP000266673"/>
    </source>
</evidence>
<evidence type="ECO:0000313" key="2">
    <source>
        <dbReference type="EMBL" id="RIB00398.1"/>
    </source>
</evidence>
<dbReference type="InterPro" id="IPR001245">
    <property type="entry name" value="Ser-Thr/Tyr_kinase_cat_dom"/>
</dbReference>
<name>A0A397TU09_9GLOM</name>
<dbReference type="InterPro" id="IPR011009">
    <property type="entry name" value="Kinase-like_dom_sf"/>
</dbReference>
<dbReference type="GO" id="GO:0004674">
    <property type="term" value="F:protein serine/threonine kinase activity"/>
    <property type="evidence" value="ECO:0007669"/>
    <property type="project" value="TreeGrafter"/>
</dbReference>
<dbReference type="Pfam" id="PF07714">
    <property type="entry name" value="PK_Tyr_Ser-Thr"/>
    <property type="match status" value="1"/>
</dbReference>
<comment type="caution">
    <text evidence="2">The sequence shown here is derived from an EMBL/GenBank/DDBJ whole genome shotgun (WGS) entry which is preliminary data.</text>
</comment>
<accession>A0A397TU09</accession>
<dbReference type="InterPro" id="IPR051681">
    <property type="entry name" value="Ser/Thr_Kinases-Pseudokinases"/>
</dbReference>
<reference evidence="2 3" key="1">
    <citation type="submission" date="2018-06" db="EMBL/GenBank/DDBJ databases">
        <title>Comparative genomics reveals the genomic features of Rhizophagus irregularis, R. cerebriforme, R. diaphanum and Gigaspora rosea, and their symbiotic lifestyle signature.</title>
        <authorList>
            <person name="Morin E."/>
            <person name="San Clemente H."/>
            <person name="Chen E.C.H."/>
            <person name="De La Providencia I."/>
            <person name="Hainaut M."/>
            <person name="Kuo A."/>
            <person name="Kohler A."/>
            <person name="Murat C."/>
            <person name="Tang N."/>
            <person name="Roy S."/>
            <person name="Loubradou J."/>
            <person name="Henrissat B."/>
            <person name="Grigoriev I.V."/>
            <person name="Corradi N."/>
            <person name="Roux C."/>
            <person name="Martin F.M."/>
        </authorList>
    </citation>
    <scope>NUCLEOTIDE SEQUENCE [LARGE SCALE GENOMIC DNA]</scope>
    <source>
        <strain evidence="2 3">DAOM 194757</strain>
    </source>
</reference>
<sequence length="173" mass="20463">MNKSYTKASDIYSFGIIMWEILHGKHKSLEPLDYYKFTIEVCLKGLRPHISENTARCYADLMKKCWHKEPEKRPTAAEICDIFTEWQNNDADAKYFIQDEMKFEIFKIYKKMQFNDIEWIPFNRLSNIVTIGKGDFSTVYRAIWLDGEHGKQIVDDYIVHESSKIVALKTFTL</sequence>
<feature type="non-terminal residue" evidence="2">
    <location>
        <position position="173"/>
    </location>
</feature>
<feature type="domain" description="Protein kinase" evidence="1">
    <location>
        <begin position="1"/>
        <end position="87"/>
    </location>
</feature>
<dbReference type="InterPro" id="IPR000719">
    <property type="entry name" value="Prot_kinase_dom"/>
</dbReference>
<dbReference type="PROSITE" id="PS50011">
    <property type="entry name" value="PROTEIN_KINASE_DOM"/>
    <property type="match status" value="1"/>
</dbReference>
<dbReference type="PANTHER" id="PTHR44329">
    <property type="entry name" value="SERINE/THREONINE-PROTEIN KINASE TNNI3K-RELATED"/>
    <property type="match status" value="1"/>
</dbReference>
<dbReference type="GO" id="GO:0005524">
    <property type="term" value="F:ATP binding"/>
    <property type="evidence" value="ECO:0007669"/>
    <property type="project" value="InterPro"/>
</dbReference>
<dbReference type="STRING" id="44941.A0A397TU09"/>
<organism evidence="2 3">
    <name type="scientific">Gigaspora rosea</name>
    <dbReference type="NCBI Taxonomy" id="44941"/>
    <lineage>
        <taxon>Eukaryota</taxon>
        <taxon>Fungi</taxon>
        <taxon>Fungi incertae sedis</taxon>
        <taxon>Mucoromycota</taxon>
        <taxon>Glomeromycotina</taxon>
        <taxon>Glomeromycetes</taxon>
        <taxon>Diversisporales</taxon>
        <taxon>Gigasporaceae</taxon>
        <taxon>Gigaspora</taxon>
    </lineage>
</organism>
<dbReference type="SUPFAM" id="SSF56112">
    <property type="entry name" value="Protein kinase-like (PK-like)"/>
    <property type="match status" value="1"/>
</dbReference>